<dbReference type="RefSeq" id="WP_060668810.1">
    <property type="nucleotide sequence ID" value="NZ_JARTGE010000032.1"/>
</dbReference>
<keyword evidence="2" id="KW-1185">Reference proteome</keyword>
<sequence>MNGNIELTEPEIASIWNEACGLTYMLQHGKRTLSPRYTQLATEIANFARDSTKLLVENGWMEQPPIAPNCKNIAK</sequence>
<dbReference type="Proteomes" id="UP000037854">
    <property type="component" value="Unassembled WGS sequence"/>
</dbReference>
<comment type="caution">
    <text evidence="1">The sequence shown here is derived from an EMBL/GenBank/DDBJ whole genome shotgun (WGS) entry which is preliminary data.</text>
</comment>
<evidence type="ECO:0000313" key="1">
    <source>
        <dbReference type="EMBL" id="KPH73484.1"/>
    </source>
</evidence>
<gene>
    <name evidence="1" type="ORF">AFL42_12450</name>
</gene>
<proteinExistence type="predicted"/>
<evidence type="ECO:0000313" key="2">
    <source>
        <dbReference type="Proteomes" id="UP000037854"/>
    </source>
</evidence>
<organism evidence="1 2">
    <name type="scientific">Oceanobacillus caeni</name>
    <dbReference type="NCBI Taxonomy" id="405946"/>
    <lineage>
        <taxon>Bacteria</taxon>
        <taxon>Bacillati</taxon>
        <taxon>Bacillota</taxon>
        <taxon>Bacilli</taxon>
        <taxon>Bacillales</taxon>
        <taxon>Bacillaceae</taxon>
        <taxon>Oceanobacillus</taxon>
    </lineage>
</organism>
<protein>
    <submittedName>
        <fullName evidence="1">Uncharacterized protein</fullName>
    </submittedName>
</protein>
<dbReference type="EMBL" id="LGTK01000046">
    <property type="protein sequence ID" value="KPH73484.1"/>
    <property type="molecule type" value="Genomic_DNA"/>
</dbReference>
<accession>A0ABR5MHK6</accession>
<name>A0ABR5MHK6_9BACI</name>
<reference evidence="1 2" key="1">
    <citation type="submission" date="2015-07" db="EMBL/GenBank/DDBJ databases">
        <title>High-quality draft genome sequence of Oceanobacillus caeni HM6, a bacillus isolated from a human feces.</title>
        <authorList>
            <person name="Kumar J."/>
            <person name="Verma M.K."/>
            <person name="Pandey R."/>
            <person name="Bhambi M."/>
            <person name="Chauhan N."/>
        </authorList>
    </citation>
    <scope>NUCLEOTIDE SEQUENCE [LARGE SCALE GENOMIC DNA]</scope>
    <source>
        <strain evidence="1 2">HM6</strain>
    </source>
</reference>